<evidence type="ECO:0000313" key="4">
    <source>
        <dbReference type="EMBL" id="PYE14916.1"/>
    </source>
</evidence>
<sequence length="122" mass="13604">MNGYQLTFYTEHNRHHDHRTVCEWLLHEASRLGIHGVSVINCAEGTGHAGAHHGAHLLNLADQPVQIILAVTEDEAQRMLDAVEAEHVRVFYTKSPIEFGVLGGEESPKGEKHFSILGHKRP</sequence>
<dbReference type="InterPro" id="IPR015867">
    <property type="entry name" value="N-reg_PII/ATP_PRibTrfase_C"/>
</dbReference>
<dbReference type="Proteomes" id="UP000247772">
    <property type="component" value="Unassembled WGS sequence"/>
</dbReference>
<dbReference type="InterPro" id="IPR011322">
    <property type="entry name" value="N-reg_PII-like_a/b"/>
</dbReference>
<evidence type="ECO:0000313" key="6">
    <source>
        <dbReference type="Proteomes" id="UP000533533"/>
    </source>
</evidence>
<dbReference type="Gene3D" id="3.30.70.120">
    <property type="match status" value="1"/>
</dbReference>
<accession>A0A2U1AN39</accession>
<reference evidence="4 5" key="1">
    <citation type="submission" date="2018-06" db="EMBL/GenBank/DDBJ databases">
        <title>Genomic Encyclopedia of Type Strains, Phase IV (KMG-V): Genome sequencing to study the core and pangenomes of soil and plant-associated prokaryotes.</title>
        <authorList>
            <person name="Whitman W."/>
        </authorList>
    </citation>
    <scope>NUCLEOTIDE SEQUENCE [LARGE SCALE GENOMIC DNA]</scope>
    <source>
        <strain evidence="4 5">SRCL-318</strain>
        <strain evidence="3 6">SRMrh-85</strain>
    </source>
</reference>
<name>A0A2U1AN39_9BURK</name>
<evidence type="ECO:0000256" key="1">
    <source>
        <dbReference type="ARBA" id="ARBA00010554"/>
    </source>
</evidence>
<dbReference type="EMBL" id="QJSQ01000036">
    <property type="protein sequence ID" value="PYE14916.1"/>
    <property type="molecule type" value="Genomic_DNA"/>
</dbReference>
<protein>
    <submittedName>
        <fullName evidence="4">PII-like signaling protein</fullName>
    </submittedName>
</protein>
<dbReference type="EMBL" id="JACHVZ010000003">
    <property type="protein sequence ID" value="MBB2926527.1"/>
    <property type="molecule type" value="Genomic_DNA"/>
</dbReference>
<dbReference type="OrthoDB" id="5339790at2"/>
<feature type="region of interest" description="Disordered" evidence="2">
    <location>
        <begin position="103"/>
        <end position="122"/>
    </location>
</feature>
<comment type="similarity">
    <text evidence="1">Belongs to the UPF0166 family.</text>
</comment>
<dbReference type="SUPFAM" id="SSF54913">
    <property type="entry name" value="GlnB-like"/>
    <property type="match status" value="1"/>
</dbReference>
<dbReference type="Pfam" id="PF02641">
    <property type="entry name" value="DUF190"/>
    <property type="match status" value="1"/>
</dbReference>
<keyword evidence="6" id="KW-1185">Reference proteome</keyword>
<dbReference type="InterPro" id="IPR003793">
    <property type="entry name" value="UPF0166"/>
</dbReference>
<dbReference type="RefSeq" id="WP_110382925.1">
    <property type="nucleotide sequence ID" value="NZ_JACHVZ010000003.1"/>
</dbReference>
<evidence type="ECO:0000256" key="2">
    <source>
        <dbReference type="SAM" id="MobiDB-lite"/>
    </source>
</evidence>
<gene>
    <name evidence="4" type="ORF">C7410_13687</name>
    <name evidence="3" type="ORF">FHX59_000936</name>
</gene>
<proteinExistence type="inferred from homology"/>
<evidence type="ECO:0000313" key="3">
    <source>
        <dbReference type="EMBL" id="MBB2926527.1"/>
    </source>
</evidence>
<comment type="caution">
    <text evidence="4">The sequence shown here is derived from an EMBL/GenBank/DDBJ whole genome shotgun (WGS) entry which is preliminary data.</text>
</comment>
<organism evidence="4 5">
    <name type="scientific">Paraburkholderia silvatlantica</name>
    <dbReference type="NCBI Taxonomy" id="321895"/>
    <lineage>
        <taxon>Bacteria</taxon>
        <taxon>Pseudomonadati</taxon>
        <taxon>Pseudomonadota</taxon>
        <taxon>Betaproteobacteria</taxon>
        <taxon>Burkholderiales</taxon>
        <taxon>Burkholderiaceae</taxon>
        <taxon>Paraburkholderia</taxon>
    </lineage>
</organism>
<dbReference type="AlphaFoldDB" id="A0A2U1AN39"/>
<dbReference type="Proteomes" id="UP000533533">
    <property type="component" value="Unassembled WGS sequence"/>
</dbReference>
<evidence type="ECO:0000313" key="5">
    <source>
        <dbReference type="Proteomes" id="UP000247772"/>
    </source>
</evidence>